<evidence type="ECO:0000313" key="1">
    <source>
        <dbReference type="EMBL" id="AGN11283.1"/>
    </source>
</evidence>
<name>R9S5Y0_SIMAS</name>
<accession>R9S5Y0</accession>
<dbReference type="Proteomes" id="UP000000466">
    <property type="component" value="Chromosome"/>
</dbReference>
<gene>
    <name evidence="1" type="ordered locus">M5M_03057</name>
</gene>
<proteinExistence type="predicted"/>
<dbReference type="HOGENOM" id="CLU_2540746_0_0_6"/>
<reference evidence="1 2" key="1">
    <citation type="journal article" date="2013" name="Genome Announc.">
        <title>Complete genome sequence of Simiduia agarivorans SA1(T), a marine bacterium able to degrade a variety of polysaccharides.</title>
        <authorList>
            <person name="Lin S.Y."/>
            <person name="Shieh W.Y."/>
            <person name="Chen J.S."/>
            <person name="Tang S.L."/>
        </authorList>
    </citation>
    <scope>NUCLEOTIDE SEQUENCE [LARGE SCALE GENOMIC DNA]</scope>
    <source>
        <strain evidence="2">DSM 21679 / JCM 13881 / BCRC 17597 / SA1</strain>
    </source>
</reference>
<dbReference type="KEGG" id="saga:M5M_03057"/>
<sequence length="83" mass="9204">MTLSSISGSVKWRLVKWLLSTWLLAMPALASQEEAAFLAFLGTLEDEQEADLTPLDWEWLLDDISAPSPSGSVIEPKEEKANE</sequence>
<protein>
    <submittedName>
        <fullName evidence="1">Uncharacterized protein</fullName>
    </submittedName>
</protein>
<organism evidence="1 2">
    <name type="scientific">Simiduia agarivorans (strain DSM 21679 / JCM 13881 / BCRC 17597 / SA1)</name>
    <dbReference type="NCBI Taxonomy" id="1117647"/>
    <lineage>
        <taxon>Bacteria</taxon>
        <taxon>Pseudomonadati</taxon>
        <taxon>Pseudomonadota</taxon>
        <taxon>Gammaproteobacteria</taxon>
        <taxon>Cellvibrionales</taxon>
        <taxon>Cellvibrionaceae</taxon>
        <taxon>Simiduia</taxon>
    </lineage>
</organism>
<dbReference type="STRING" id="1117647.M5M_03057"/>
<dbReference type="EMBL" id="CP003746">
    <property type="protein sequence ID" value="AGN11283.1"/>
    <property type="molecule type" value="Genomic_DNA"/>
</dbReference>
<evidence type="ECO:0000313" key="2">
    <source>
        <dbReference type="Proteomes" id="UP000000466"/>
    </source>
</evidence>
<keyword evidence="2" id="KW-1185">Reference proteome</keyword>
<dbReference type="AlphaFoldDB" id="R9S5Y0"/>